<evidence type="ECO:0000256" key="3">
    <source>
        <dbReference type="SAM" id="MobiDB-lite"/>
    </source>
</evidence>
<evidence type="ECO:0000256" key="2">
    <source>
        <dbReference type="ARBA" id="ARBA00022448"/>
    </source>
</evidence>
<dbReference type="InterPro" id="IPR052215">
    <property type="entry name" value="Plant_ABCG"/>
</dbReference>
<feature type="compositionally biased region" description="Basic and acidic residues" evidence="3">
    <location>
        <begin position="1"/>
        <end position="24"/>
    </location>
</feature>
<evidence type="ECO:0000313" key="5">
    <source>
        <dbReference type="Proteomes" id="UP001231189"/>
    </source>
</evidence>
<evidence type="ECO:0000256" key="1">
    <source>
        <dbReference type="ARBA" id="ARBA00005814"/>
    </source>
</evidence>
<gene>
    <name evidence="4" type="ORF">QYE76_052802</name>
</gene>
<keyword evidence="5" id="KW-1185">Reference proteome</keyword>
<feature type="region of interest" description="Disordered" evidence="3">
    <location>
        <begin position="1"/>
        <end position="72"/>
    </location>
</feature>
<reference evidence="4" key="1">
    <citation type="submission" date="2023-07" db="EMBL/GenBank/DDBJ databases">
        <title>A chromosome-level genome assembly of Lolium multiflorum.</title>
        <authorList>
            <person name="Chen Y."/>
            <person name="Copetti D."/>
            <person name="Kolliker R."/>
            <person name="Studer B."/>
        </authorList>
    </citation>
    <scope>NUCLEOTIDE SEQUENCE</scope>
    <source>
        <strain evidence="4">02402/16</strain>
        <tissue evidence="4">Leaf</tissue>
    </source>
</reference>
<proteinExistence type="inferred from homology"/>
<protein>
    <recommendedName>
        <fullName evidence="6">ABC transporter family G domain-containing protein</fullName>
    </recommendedName>
</protein>
<accession>A0AAD8WLD1</accession>
<dbReference type="Proteomes" id="UP001231189">
    <property type="component" value="Unassembled WGS sequence"/>
</dbReference>
<organism evidence="4 5">
    <name type="scientific">Lolium multiflorum</name>
    <name type="common">Italian ryegrass</name>
    <name type="synonym">Lolium perenne subsp. multiflorum</name>
    <dbReference type="NCBI Taxonomy" id="4521"/>
    <lineage>
        <taxon>Eukaryota</taxon>
        <taxon>Viridiplantae</taxon>
        <taxon>Streptophyta</taxon>
        <taxon>Embryophyta</taxon>
        <taxon>Tracheophyta</taxon>
        <taxon>Spermatophyta</taxon>
        <taxon>Magnoliopsida</taxon>
        <taxon>Liliopsida</taxon>
        <taxon>Poales</taxon>
        <taxon>Poaceae</taxon>
        <taxon>BOP clade</taxon>
        <taxon>Pooideae</taxon>
        <taxon>Poodae</taxon>
        <taxon>Poeae</taxon>
        <taxon>Poeae Chloroplast Group 2 (Poeae type)</taxon>
        <taxon>Loliodinae</taxon>
        <taxon>Loliinae</taxon>
        <taxon>Lolium</taxon>
    </lineage>
</organism>
<comment type="caution">
    <text evidence="4">The sequence shown here is derived from an EMBL/GenBank/DDBJ whole genome shotgun (WGS) entry which is preliminary data.</text>
</comment>
<evidence type="ECO:0000313" key="4">
    <source>
        <dbReference type="EMBL" id="KAK1664643.1"/>
    </source>
</evidence>
<dbReference type="PANTHER" id="PTHR48042">
    <property type="entry name" value="ABC TRANSPORTER G FAMILY MEMBER 11"/>
    <property type="match status" value="1"/>
</dbReference>
<dbReference type="EMBL" id="JAUUTY010000003">
    <property type="protein sequence ID" value="KAK1664643.1"/>
    <property type="molecule type" value="Genomic_DNA"/>
</dbReference>
<sequence>MRRARPETGRRRLDAGAAAGREDAAVGSGGGLQRAPSDGTPRRGSGDGRQRRDPEPPPSHLSPSTYPASEVEEQRGATLLLAGGGAATSGSLGGFGASMFYVVKTLHGVVRDSRTVIVSIHQPSSKVFELFDQSWCSLRAETVYFGQTLLSQATFPCPPLHGFSYVQHSKLLCKVKIDLQIAEFMLMVVP</sequence>
<evidence type="ECO:0008006" key="6">
    <source>
        <dbReference type="Google" id="ProtNLM"/>
    </source>
</evidence>
<comment type="similarity">
    <text evidence="1">Belongs to the ABC transporter superfamily. ABCG family. Eye pigment precursor importer (TC 3.A.1.204) subfamily.</text>
</comment>
<dbReference type="AlphaFoldDB" id="A0AAD8WLD1"/>
<dbReference type="PANTHER" id="PTHR48042:SF11">
    <property type="entry name" value="ABC TRANSPORTER G FAMILY MEMBER 11"/>
    <property type="match status" value="1"/>
</dbReference>
<keyword evidence="2" id="KW-0813">Transport</keyword>
<name>A0AAD8WLD1_LOLMU</name>
<feature type="compositionally biased region" description="Basic and acidic residues" evidence="3">
    <location>
        <begin position="40"/>
        <end position="55"/>
    </location>
</feature>